<comment type="subcellular location">
    <subcellularLocation>
        <location evidence="1">Cell membrane</location>
        <topology evidence="1">Multi-pass membrane protein</topology>
    </subcellularLocation>
</comment>
<feature type="transmembrane region" description="Helical" evidence="7">
    <location>
        <begin position="15"/>
        <end position="35"/>
    </location>
</feature>
<evidence type="ECO:0000256" key="4">
    <source>
        <dbReference type="ARBA" id="ARBA00022692"/>
    </source>
</evidence>
<organism evidence="9 10">
    <name type="scientific">Propioniciclava soli</name>
    <dbReference type="NCBI Taxonomy" id="2775081"/>
    <lineage>
        <taxon>Bacteria</taxon>
        <taxon>Bacillati</taxon>
        <taxon>Actinomycetota</taxon>
        <taxon>Actinomycetes</taxon>
        <taxon>Propionibacteriales</taxon>
        <taxon>Propionibacteriaceae</taxon>
        <taxon>Propioniciclava</taxon>
    </lineage>
</organism>
<dbReference type="InterPro" id="IPR007353">
    <property type="entry name" value="DUF421"/>
</dbReference>
<feature type="domain" description="YetF C-terminal" evidence="8">
    <location>
        <begin position="100"/>
        <end position="159"/>
    </location>
</feature>
<evidence type="ECO:0000313" key="9">
    <source>
        <dbReference type="EMBL" id="WZW98394.1"/>
    </source>
</evidence>
<evidence type="ECO:0000256" key="7">
    <source>
        <dbReference type="SAM" id="Phobius"/>
    </source>
</evidence>
<feature type="transmembrane region" description="Helical" evidence="7">
    <location>
        <begin position="70"/>
        <end position="90"/>
    </location>
</feature>
<evidence type="ECO:0000313" key="10">
    <source>
        <dbReference type="Proteomes" id="UP001434337"/>
    </source>
</evidence>
<keyword evidence="3" id="KW-1003">Cell membrane</keyword>
<dbReference type="Proteomes" id="UP001434337">
    <property type="component" value="Chromosome"/>
</dbReference>
<dbReference type="InterPro" id="IPR023090">
    <property type="entry name" value="UPF0702_alpha/beta_dom_sf"/>
</dbReference>
<evidence type="ECO:0000259" key="8">
    <source>
        <dbReference type="Pfam" id="PF04239"/>
    </source>
</evidence>
<reference evidence="9 10" key="1">
    <citation type="journal article" date="2023" name="Environ Microbiome">
        <title>A coral-associated actinobacterium mitigates coral bleaching under heat stress.</title>
        <authorList>
            <person name="Li J."/>
            <person name="Zou Y."/>
            <person name="Li Q."/>
            <person name="Zhang J."/>
            <person name="Bourne D.G."/>
            <person name="Lyu Y."/>
            <person name="Liu C."/>
            <person name="Zhang S."/>
        </authorList>
    </citation>
    <scope>NUCLEOTIDE SEQUENCE [LARGE SCALE GENOMIC DNA]</scope>
    <source>
        <strain evidence="9 10">SCSIO 13291</strain>
    </source>
</reference>
<accession>A0ABZ3C6K9</accession>
<comment type="similarity">
    <text evidence="2">Belongs to the UPF0702 family.</text>
</comment>
<keyword evidence="10" id="KW-1185">Reference proteome</keyword>
<keyword evidence="5 7" id="KW-1133">Transmembrane helix</keyword>
<feature type="transmembrane region" description="Helical" evidence="7">
    <location>
        <begin position="47"/>
        <end position="64"/>
    </location>
</feature>
<evidence type="ECO:0000256" key="5">
    <source>
        <dbReference type="ARBA" id="ARBA00022989"/>
    </source>
</evidence>
<dbReference type="RefSeq" id="WP_232547058.1">
    <property type="nucleotide sequence ID" value="NZ_CP115965.1"/>
</dbReference>
<protein>
    <submittedName>
        <fullName evidence="9">DUF421 domain-containing protein</fullName>
    </submittedName>
</protein>
<dbReference type="Pfam" id="PF04239">
    <property type="entry name" value="DUF421"/>
    <property type="match status" value="1"/>
</dbReference>
<evidence type="ECO:0000256" key="6">
    <source>
        <dbReference type="ARBA" id="ARBA00023136"/>
    </source>
</evidence>
<evidence type="ECO:0000256" key="3">
    <source>
        <dbReference type="ARBA" id="ARBA00022475"/>
    </source>
</evidence>
<dbReference type="PANTHER" id="PTHR34582:SF6">
    <property type="entry name" value="UPF0702 TRANSMEMBRANE PROTEIN YCAP"/>
    <property type="match status" value="1"/>
</dbReference>
<keyword evidence="4 7" id="KW-0812">Transmembrane</keyword>
<dbReference type="EMBL" id="CP115965">
    <property type="protein sequence ID" value="WZW98394.1"/>
    <property type="molecule type" value="Genomic_DNA"/>
</dbReference>
<sequence length="182" mass="19387">MGELWTHIGMTPWDALGVVIAATVLYLAYSLVLAWSGPRLFSSSSTLSLALLTVLGSLIARGMLGPTPTLAGALVASTTLLVLEALLGRLRRIAAVSRRHQPRVVMVNGRFVSRPARELLVSEADLMARLRSAGVRHLEDAGVVVLEPRGGVTVIRRGEKVDPRLLAGVAGVEFVPAHLLTD</sequence>
<gene>
    <name evidence="9" type="ORF">PCC79_16125</name>
</gene>
<name>A0ABZ3C6K9_9ACTN</name>
<evidence type="ECO:0000256" key="2">
    <source>
        <dbReference type="ARBA" id="ARBA00006448"/>
    </source>
</evidence>
<evidence type="ECO:0000256" key="1">
    <source>
        <dbReference type="ARBA" id="ARBA00004651"/>
    </source>
</evidence>
<dbReference type="Gene3D" id="3.30.240.20">
    <property type="entry name" value="bsu07140 like domains"/>
    <property type="match status" value="1"/>
</dbReference>
<dbReference type="PANTHER" id="PTHR34582">
    <property type="entry name" value="UPF0702 TRANSMEMBRANE PROTEIN YCAP"/>
    <property type="match status" value="1"/>
</dbReference>
<proteinExistence type="inferred from homology"/>
<keyword evidence="6 7" id="KW-0472">Membrane</keyword>